<dbReference type="PATRIC" id="fig|1423725.3.peg.620"/>
<dbReference type="PIRSF" id="PIRSF001563">
    <property type="entry name" value="Folylpolyglu_synth"/>
    <property type="match status" value="1"/>
</dbReference>
<feature type="domain" description="Mur ligase central" evidence="12">
    <location>
        <begin position="42"/>
        <end position="265"/>
    </location>
</feature>
<evidence type="ECO:0000256" key="2">
    <source>
        <dbReference type="ARBA" id="ARBA00013025"/>
    </source>
</evidence>
<accession>A0A0R2D6R3</accession>
<dbReference type="InterPro" id="IPR013221">
    <property type="entry name" value="Mur_ligase_cen"/>
</dbReference>
<dbReference type="RefSeq" id="WP_057875633.1">
    <property type="nucleotide sequence ID" value="NZ_AYZD01000015.1"/>
</dbReference>
<comment type="similarity">
    <text evidence="1 10">Belongs to the folylpolyglutamate synthase family.</text>
</comment>
<keyword evidence="4" id="KW-0479">Metal-binding</keyword>
<dbReference type="Gene3D" id="3.40.1190.10">
    <property type="entry name" value="Mur-like, catalytic domain"/>
    <property type="match status" value="1"/>
</dbReference>
<dbReference type="SUPFAM" id="SSF53244">
    <property type="entry name" value="MurD-like peptide ligases, peptide-binding domain"/>
    <property type="match status" value="1"/>
</dbReference>
<dbReference type="GO" id="GO:0008841">
    <property type="term" value="F:dihydrofolate synthase activity"/>
    <property type="evidence" value="ECO:0007669"/>
    <property type="project" value="TreeGrafter"/>
</dbReference>
<dbReference type="InterPro" id="IPR036615">
    <property type="entry name" value="Mur_ligase_C_dom_sf"/>
</dbReference>
<evidence type="ECO:0000259" key="12">
    <source>
        <dbReference type="Pfam" id="PF08245"/>
    </source>
</evidence>
<evidence type="ECO:0000256" key="6">
    <source>
        <dbReference type="ARBA" id="ARBA00022840"/>
    </source>
</evidence>
<dbReference type="PANTHER" id="PTHR11136:SF0">
    <property type="entry name" value="DIHYDROFOLATE SYNTHETASE-RELATED"/>
    <property type="match status" value="1"/>
</dbReference>
<dbReference type="AlphaFoldDB" id="A0A0R2D6R3"/>
<evidence type="ECO:0000256" key="1">
    <source>
        <dbReference type="ARBA" id="ARBA00008276"/>
    </source>
</evidence>
<evidence type="ECO:0000256" key="10">
    <source>
        <dbReference type="PIRNR" id="PIRNR001563"/>
    </source>
</evidence>
<keyword evidence="7" id="KW-0460">Magnesium</keyword>
<evidence type="ECO:0000256" key="8">
    <source>
        <dbReference type="ARBA" id="ARBA00030592"/>
    </source>
</evidence>
<comment type="catalytic activity">
    <reaction evidence="9">
        <text>(6S)-5,6,7,8-tetrahydrofolyl-(gamma-L-Glu)(n) + L-glutamate + ATP = (6S)-5,6,7,8-tetrahydrofolyl-(gamma-L-Glu)(n+1) + ADP + phosphate + H(+)</text>
        <dbReference type="Rhea" id="RHEA:10580"/>
        <dbReference type="Rhea" id="RHEA-COMP:14738"/>
        <dbReference type="Rhea" id="RHEA-COMP:14740"/>
        <dbReference type="ChEBI" id="CHEBI:15378"/>
        <dbReference type="ChEBI" id="CHEBI:29985"/>
        <dbReference type="ChEBI" id="CHEBI:30616"/>
        <dbReference type="ChEBI" id="CHEBI:43474"/>
        <dbReference type="ChEBI" id="CHEBI:141005"/>
        <dbReference type="ChEBI" id="CHEBI:456216"/>
        <dbReference type="EC" id="6.3.2.17"/>
    </reaction>
</comment>
<keyword evidence="5 10" id="KW-0547">Nucleotide-binding</keyword>
<organism evidence="13 14">
    <name type="scientific">Liquorilactobacillus aquaticus DSM 21051</name>
    <dbReference type="NCBI Taxonomy" id="1423725"/>
    <lineage>
        <taxon>Bacteria</taxon>
        <taxon>Bacillati</taxon>
        <taxon>Bacillota</taxon>
        <taxon>Bacilli</taxon>
        <taxon>Lactobacillales</taxon>
        <taxon>Lactobacillaceae</taxon>
        <taxon>Liquorilactobacillus</taxon>
    </lineage>
</organism>
<evidence type="ECO:0000256" key="4">
    <source>
        <dbReference type="ARBA" id="ARBA00022723"/>
    </source>
</evidence>
<evidence type="ECO:0000256" key="9">
    <source>
        <dbReference type="ARBA" id="ARBA00047493"/>
    </source>
</evidence>
<dbReference type="GO" id="GO:0004326">
    <property type="term" value="F:tetrahydrofolylpolyglutamate synthase activity"/>
    <property type="evidence" value="ECO:0007669"/>
    <property type="project" value="UniProtKB-EC"/>
</dbReference>
<sequence length="450" mass="50848">MVNNSEKKLPRFLYGQGDRIALIKKVLQHFGQPDKDFAIIHVCGTNGKGSTCSMVEALLRNMGYRTGLFTSPFIMNVTESIRINNKMLSEVKLADYISTIEDALEKMELSRTTLSSFEMLFTAAMLCFSDNKVEYVVLECGLGGELDATNAVIQTAYSVFTKIGLDHTKILGETISEIAATKSKIIREKSDVIVAPNQRQQALDIIKKQAQKQRARIYQADKLDLVVVKTRKTSQRMRLKFNDNFFEFEYSLLGTYQKENLATVLTWLKVFISKQKCKINCPNLLKKTMSNLAIPGRFERISEEPVVILDAAHNLDGIKAFVKTVNALYPDVEKKVIVGFLKDKDFKHCLAELIKLKKASFVLTEPDNPERKLSARKLQENFCALSSQCPPAFDDPKDALAYALKTNNNKNSLILVVGSFYVLKVIRSCFVDRKGNYKVDYQEGNKRLGK</sequence>
<evidence type="ECO:0000313" key="13">
    <source>
        <dbReference type="EMBL" id="KRM96313.1"/>
    </source>
</evidence>
<protein>
    <recommendedName>
        <fullName evidence="2">tetrahydrofolate synthase</fullName>
        <ecNumber evidence="2">6.3.2.17</ecNumber>
    </recommendedName>
    <alternativeName>
        <fullName evidence="8">Tetrahydrofolylpolyglutamate synthase</fullName>
    </alternativeName>
</protein>
<dbReference type="Proteomes" id="UP000051015">
    <property type="component" value="Unassembled WGS sequence"/>
</dbReference>
<dbReference type="STRING" id="1423725.FC19_GL000600"/>
<comment type="caution">
    <text evidence="13">The sequence shown here is derived from an EMBL/GenBank/DDBJ whole genome shotgun (WGS) entry which is preliminary data.</text>
</comment>
<dbReference type="InterPro" id="IPR001645">
    <property type="entry name" value="Folylpolyglutamate_synth"/>
</dbReference>
<dbReference type="InterPro" id="IPR004101">
    <property type="entry name" value="Mur_ligase_C"/>
</dbReference>
<dbReference type="NCBIfam" id="TIGR01499">
    <property type="entry name" value="folC"/>
    <property type="match status" value="1"/>
</dbReference>
<dbReference type="Pfam" id="PF08245">
    <property type="entry name" value="Mur_ligase_M"/>
    <property type="match status" value="1"/>
</dbReference>
<name>A0A0R2D6R3_9LACO</name>
<feature type="domain" description="Mur ligase C-terminal" evidence="11">
    <location>
        <begin position="296"/>
        <end position="420"/>
    </location>
</feature>
<dbReference type="Pfam" id="PF02875">
    <property type="entry name" value="Mur_ligase_C"/>
    <property type="match status" value="1"/>
</dbReference>
<evidence type="ECO:0000313" key="14">
    <source>
        <dbReference type="Proteomes" id="UP000051015"/>
    </source>
</evidence>
<evidence type="ECO:0000256" key="7">
    <source>
        <dbReference type="ARBA" id="ARBA00022842"/>
    </source>
</evidence>
<evidence type="ECO:0000256" key="3">
    <source>
        <dbReference type="ARBA" id="ARBA00022598"/>
    </source>
</evidence>
<keyword evidence="6 10" id="KW-0067">ATP-binding</keyword>
<evidence type="ECO:0000259" key="11">
    <source>
        <dbReference type="Pfam" id="PF02875"/>
    </source>
</evidence>
<gene>
    <name evidence="13" type="ORF">FC19_GL000600</name>
</gene>
<evidence type="ECO:0000256" key="5">
    <source>
        <dbReference type="ARBA" id="ARBA00022741"/>
    </source>
</evidence>
<dbReference type="GO" id="GO:0046872">
    <property type="term" value="F:metal ion binding"/>
    <property type="evidence" value="ECO:0007669"/>
    <property type="project" value="UniProtKB-KW"/>
</dbReference>
<dbReference type="PANTHER" id="PTHR11136">
    <property type="entry name" value="FOLYLPOLYGLUTAMATE SYNTHASE-RELATED"/>
    <property type="match status" value="1"/>
</dbReference>
<keyword evidence="14" id="KW-1185">Reference proteome</keyword>
<dbReference type="Gene3D" id="3.90.190.20">
    <property type="entry name" value="Mur ligase, C-terminal domain"/>
    <property type="match status" value="1"/>
</dbReference>
<keyword evidence="3 10" id="KW-0436">Ligase</keyword>
<dbReference type="EC" id="6.3.2.17" evidence="2"/>
<dbReference type="EMBL" id="AYZD01000015">
    <property type="protein sequence ID" value="KRM96313.1"/>
    <property type="molecule type" value="Genomic_DNA"/>
</dbReference>
<dbReference type="GO" id="GO:0005524">
    <property type="term" value="F:ATP binding"/>
    <property type="evidence" value="ECO:0007669"/>
    <property type="project" value="UniProtKB-KW"/>
</dbReference>
<reference evidence="13 14" key="1">
    <citation type="journal article" date="2015" name="Genome Announc.">
        <title>Expanding the biotechnology potential of lactobacilli through comparative genomics of 213 strains and associated genera.</title>
        <authorList>
            <person name="Sun Z."/>
            <person name="Harris H.M."/>
            <person name="McCann A."/>
            <person name="Guo C."/>
            <person name="Argimon S."/>
            <person name="Zhang W."/>
            <person name="Yang X."/>
            <person name="Jeffery I.B."/>
            <person name="Cooney J.C."/>
            <person name="Kagawa T.F."/>
            <person name="Liu W."/>
            <person name="Song Y."/>
            <person name="Salvetti E."/>
            <person name="Wrobel A."/>
            <person name="Rasinkangas P."/>
            <person name="Parkhill J."/>
            <person name="Rea M.C."/>
            <person name="O'Sullivan O."/>
            <person name="Ritari J."/>
            <person name="Douillard F.P."/>
            <person name="Paul Ross R."/>
            <person name="Yang R."/>
            <person name="Briner A.E."/>
            <person name="Felis G.E."/>
            <person name="de Vos W.M."/>
            <person name="Barrangou R."/>
            <person name="Klaenhammer T.R."/>
            <person name="Caufield P.W."/>
            <person name="Cui Y."/>
            <person name="Zhang H."/>
            <person name="O'Toole P.W."/>
        </authorList>
    </citation>
    <scope>NUCLEOTIDE SEQUENCE [LARGE SCALE GENOMIC DNA]</scope>
    <source>
        <strain evidence="13 14">DSM 21051</strain>
    </source>
</reference>
<proteinExistence type="inferred from homology"/>
<dbReference type="OrthoDB" id="9809356at2"/>
<dbReference type="SUPFAM" id="SSF53623">
    <property type="entry name" value="MurD-like peptide ligases, catalytic domain"/>
    <property type="match status" value="1"/>
</dbReference>
<dbReference type="InterPro" id="IPR036565">
    <property type="entry name" value="Mur-like_cat_sf"/>
</dbReference>
<dbReference type="GO" id="GO:0005737">
    <property type="term" value="C:cytoplasm"/>
    <property type="evidence" value="ECO:0007669"/>
    <property type="project" value="TreeGrafter"/>
</dbReference>